<sequence>MGLLADAFGEGSILIKDSVDNRSAAIELAGELLVQSGKAKHSYVASMLEVVERFGPYIVIAPGIALAHGKPSEDVIETGLSLLVLKQAIEFQHAQNDPVQLVFGLAATDHESHIETMAQLAEVLSDQERVNSLLTCSDFEQIRMVLG</sequence>
<keyword evidence="4" id="KW-0597">Phosphoprotein</keyword>
<evidence type="ECO:0000256" key="7">
    <source>
        <dbReference type="ARBA" id="ARBA00022777"/>
    </source>
</evidence>
<keyword evidence="5" id="KW-0808">Transferase</keyword>
<evidence type="ECO:0000256" key="8">
    <source>
        <dbReference type="ARBA" id="ARBA00037387"/>
    </source>
</evidence>
<evidence type="ECO:0000256" key="1">
    <source>
        <dbReference type="ARBA" id="ARBA00004496"/>
    </source>
</evidence>
<dbReference type="GO" id="GO:0016301">
    <property type="term" value="F:kinase activity"/>
    <property type="evidence" value="ECO:0007669"/>
    <property type="project" value="UniProtKB-KW"/>
</dbReference>
<evidence type="ECO:0000259" key="11">
    <source>
        <dbReference type="PROSITE" id="PS51094"/>
    </source>
</evidence>
<dbReference type="SUPFAM" id="SSF55804">
    <property type="entry name" value="Phoshotransferase/anion transport protein"/>
    <property type="match status" value="1"/>
</dbReference>
<dbReference type="InterPro" id="IPR051351">
    <property type="entry name" value="Ascorbate-PTS_EIIA_comp"/>
</dbReference>
<keyword evidence="2" id="KW-0813">Transport</keyword>
<keyword evidence="7" id="KW-0418">Kinase</keyword>
<evidence type="ECO:0000256" key="10">
    <source>
        <dbReference type="ARBA" id="ARBA00042072"/>
    </source>
</evidence>
<feature type="domain" description="PTS EIIA type-2" evidence="11">
    <location>
        <begin position="6"/>
        <end position="147"/>
    </location>
</feature>
<comment type="caution">
    <text evidence="12">The sequence shown here is derived from an EMBL/GenBank/DDBJ whole genome shotgun (WGS) entry which is preliminary data.</text>
</comment>
<dbReference type="Pfam" id="PF00359">
    <property type="entry name" value="PTS_EIIA_2"/>
    <property type="match status" value="1"/>
</dbReference>
<comment type="subcellular location">
    <subcellularLocation>
        <location evidence="1">Cytoplasm</location>
    </subcellularLocation>
</comment>
<comment type="function">
    <text evidence="8">The phosphoenolpyruvate-dependent sugar phosphotransferase system (sugar PTS), a major carbohydrate active transport system, catalyzes the phosphorylation of incoming sugar substrates concomitantly with their translocation across the cell membrane. The enzyme II UlaABC PTS system is involved in ascorbate transport.</text>
</comment>
<protein>
    <recommendedName>
        <fullName evidence="9">Ascorbate-specific PTS system EIIA component</fullName>
    </recommendedName>
    <alternativeName>
        <fullName evidence="10">Ascorbate-specific phosphotransferase enzyme IIA component</fullName>
    </alternativeName>
</protein>
<dbReference type="GO" id="GO:0009401">
    <property type="term" value="P:phosphoenolpyruvate-dependent sugar phosphotransferase system"/>
    <property type="evidence" value="ECO:0007669"/>
    <property type="project" value="UniProtKB-KW"/>
</dbReference>
<dbReference type="PANTHER" id="PTHR36203:SF1">
    <property type="entry name" value="ASCORBATE-SPECIFIC PTS SYSTEM EIIA COMPONENT"/>
    <property type="match status" value="1"/>
</dbReference>
<dbReference type="EMBL" id="JNSL01000094">
    <property type="protein sequence ID" value="KGA16076.1"/>
    <property type="molecule type" value="Genomic_DNA"/>
</dbReference>
<dbReference type="CDD" id="cd00211">
    <property type="entry name" value="PTS_IIA_fru"/>
    <property type="match status" value="1"/>
</dbReference>
<dbReference type="Gene3D" id="3.40.930.10">
    <property type="entry name" value="Mannitol-specific EII, Chain A"/>
    <property type="match status" value="1"/>
</dbReference>
<gene>
    <name evidence="12" type="ORF">GM51_13360</name>
</gene>
<evidence type="ECO:0000256" key="9">
    <source>
        <dbReference type="ARBA" id="ARBA00041175"/>
    </source>
</evidence>
<reference evidence="12" key="1">
    <citation type="submission" date="2014-06" db="EMBL/GenBank/DDBJ databases">
        <title>Key roles for freshwater Actinobacteria revealed by deep metagenomic sequencing.</title>
        <authorList>
            <person name="Ghai R."/>
            <person name="Mizuno C.M."/>
            <person name="Picazo A."/>
            <person name="Camacho A."/>
            <person name="Rodriguez-Valera F."/>
        </authorList>
    </citation>
    <scope>NUCLEOTIDE SEQUENCE</scope>
</reference>
<keyword evidence="6" id="KW-0598">Phosphotransferase system</keyword>
<evidence type="ECO:0000256" key="6">
    <source>
        <dbReference type="ARBA" id="ARBA00022683"/>
    </source>
</evidence>
<accession>A0A094QNE2</accession>
<dbReference type="PROSITE" id="PS51094">
    <property type="entry name" value="PTS_EIIA_TYPE_2"/>
    <property type="match status" value="1"/>
</dbReference>
<dbReference type="InterPro" id="IPR016152">
    <property type="entry name" value="PTrfase/Anion_transptr"/>
</dbReference>
<name>A0A094QNE2_9ZZZZ</name>
<dbReference type="InterPro" id="IPR002178">
    <property type="entry name" value="PTS_EIIA_type-2_dom"/>
</dbReference>
<dbReference type="AlphaFoldDB" id="A0A094QNE2"/>
<organism evidence="12">
    <name type="scientific">freshwater metagenome</name>
    <dbReference type="NCBI Taxonomy" id="449393"/>
    <lineage>
        <taxon>unclassified sequences</taxon>
        <taxon>metagenomes</taxon>
        <taxon>ecological metagenomes</taxon>
    </lineage>
</organism>
<dbReference type="PANTHER" id="PTHR36203">
    <property type="entry name" value="ASCORBATE-SPECIFIC PTS SYSTEM EIIA COMPONENT"/>
    <property type="match status" value="1"/>
</dbReference>
<keyword evidence="3" id="KW-0963">Cytoplasm</keyword>
<dbReference type="GO" id="GO:0005737">
    <property type="term" value="C:cytoplasm"/>
    <property type="evidence" value="ECO:0007669"/>
    <property type="project" value="UniProtKB-SubCell"/>
</dbReference>
<evidence type="ECO:0000256" key="2">
    <source>
        <dbReference type="ARBA" id="ARBA00022448"/>
    </source>
</evidence>
<evidence type="ECO:0000313" key="12">
    <source>
        <dbReference type="EMBL" id="KGA16076.1"/>
    </source>
</evidence>
<evidence type="ECO:0000256" key="4">
    <source>
        <dbReference type="ARBA" id="ARBA00022553"/>
    </source>
</evidence>
<evidence type="ECO:0000256" key="5">
    <source>
        <dbReference type="ARBA" id="ARBA00022679"/>
    </source>
</evidence>
<proteinExistence type="predicted"/>
<evidence type="ECO:0000256" key="3">
    <source>
        <dbReference type="ARBA" id="ARBA00022490"/>
    </source>
</evidence>